<dbReference type="eggNOG" id="COG5635">
    <property type="taxonomic scope" value="Bacteria"/>
</dbReference>
<name>W7JDM5_9PSEU</name>
<evidence type="ECO:0000313" key="2">
    <source>
        <dbReference type="EMBL" id="EWC64094.1"/>
    </source>
</evidence>
<comment type="caution">
    <text evidence="2">The sequence shown here is derived from an EMBL/GenBank/DDBJ whole genome shotgun (WGS) entry which is preliminary data.</text>
</comment>
<gene>
    <name evidence="2" type="ORF">UO65_0621</name>
</gene>
<sequence length="127" mass="14168">MHIDHLYDSTRQDWYVWAHEQITTADFTLIIASPACCVVGDGQMPAKLHRGLQSEMGILRELLHTDRAQWTKRLLPVVLPGGTPDEIPLFLQPRTVDHYPVHAFTKAGAADLLAALRHDPRVQGVAA</sequence>
<proteinExistence type="predicted"/>
<reference evidence="2 3" key="1">
    <citation type="journal article" date="2014" name="Genome Announc.">
        <title>Draft Genome Sequence of the Antitrypanosomally Active Sponge-Associated Bacterium Actinokineospora sp. Strain EG49.</title>
        <authorList>
            <person name="Harjes J."/>
            <person name="Ryu T."/>
            <person name="Abdelmohsen U.R."/>
            <person name="Moitinho-Silva L."/>
            <person name="Horn H."/>
            <person name="Ravasi T."/>
            <person name="Hentschel U."/>
        </authorList>
    </citation>
    <scope>NUCLEOTIDE SEQUENCE [LARGE SCALE GENOMIC DNA]</scope>
    <source>
        <strain evidence="2 3">EG49</strain>
    </source>
</reference>
<accession>W7JDM5</accession>
<feature type="domain" description="SEFIR" evidence="1">
    <location>
        <begin position="1"/>
        <end position="108"/>
    </location>
</feature>
<protein>
    <recommendedName>
        <fullName evidence="1">SEFIR domain-containing protein</fullName>
    </recommendedName>
</protein>
<dbReference type="InterPro" id="IPR013568">
    <property type="entry name" value="SEFIR_dom"/>
</dbReference>
<dbReference type="PROSITE" id="PS51534">
    <property type="entry name" value="SEFIR"/>
    <property type="match status" value="1"/>
</dbReference>
<dbReference type="Proteomes" id="UP000019277">
    <property type="component" value="Unassembled WGS sequence"/>
</dbReference>
<dbReference type="STRING" id="909613.UO65_0621"/>
<evidence type="ECO:0000313" key="3">
    <source>
        <dbReference type="Proteomes" id="UP000019277"/>
    </source>
</evidence>
<dbReference type="EMBL" id="AYXG01000024">
    <property type="protein sequence ID" value="EWC64094.1"/>
    <property type="molecule type" value="Genomic_DNA"/>
</dbReference>
<organism evidence="2 3">
    <name type="scientific">Actinokineospora spheciospongiae</name>
    <dbReference type="NCBI Taxonomy" id="909613"/>
    <lineage>
        <taxon>Bacteria</taxon>
        <taxon>Bacillati</taxon>
        <taxon>Actinomycetota</taxon>
        <taxon>Actinomycetes</taxon>
        <taxon>Pseudonocardiales</taxon>
        <taxon>Pseudonocardiaceae</taxon>
        <taxon>Actinokineospora</taxon>
    </lineage>
</organism>
<evidence type="ECO:0000259" key="1">
    <source>
        <dbReference type="PROSITE" id="PS51534"/>
    </source>
</evidence>
<keyword evidence="3" id="KW-1185">Reference proteome</keyword>
<dbReference type="AlphaFoldDB" id="W7JDM5"/>